<dbReference type="HOGENOM" id="CLU_1127467_0_0_7"/>
<accession>C0QHV7</accession>
<name>C0QHV7_DESAH</name>
<dbReference type="Proteomes" id="UP000000442">
    <property type="component" value="Chromosome"/>
</dbReference>
<dbReference type="Pfam" id="PF09704">
    <property type="entry name" value="Cas_Cas5d"/>
    <property type="match status" value="1"/>
</dbReference>
<dbReference type="GO" id="GO:0043571">
    <property type="term" value="P:maintenance of CRISPR repeat elements"/>
    <property type="evidence" value="ECO:0007669"/>
    <property type="project" value="InterPro"/>
</dbReference>
<dbReference type="AlphaFoldDB" id="C0QHV7"/>
<dbReference type="InterPro" id="IPR021124">
    <property type="entry name" value="CRISPR-assoc_prot_Cas5"/>
</dbReference>
<gene>
    <name evidence="2" type="ordered locus">HRM2_05510</name>
</gene>
<dbReference type="KEGG" id="dat:HRM2_05510"/>
<reference evidence="2 3" key="1">
    <citation type="journal article" date="2009" name="Environ. Microbiol.">
        <title>Genome sequence of Desulfobacterium autotrophicum HRM2, a marine sulfate reducer oxidizing organic carbon completely to carbon dioxide.</title>
        <authorList>
            <person name="Strittmatter A.W."/>
            <person name="Liesegang H."/>
            <person name="Rabus R."/>
            <person name="Decker I."/>
            <person name="Amann J."/>
            <person name="Andres S."/>
            <person name="Henne A."/>
            <person name="Fricke W.F."/>
            <person name="Martinez-Arias R."/>
            <person name="Bartels D."/>
            <person name="Goesmann A."/>
            <person name="Krause L."/>
            <person name="Puehler A."/>
            <person name="Klenk H.P."/>
            <person name="Richter M."/>
            <person name="Schuler M."/>
            <person name="Gloeckner F.O."/>
            <person name="Meyerdierks A."/>
            <person name="Gottschalk G."/>
            <person name="Amann R."/>
        </authorList>
    </citation>
    <scope>NUCLEOTIDE SEQUENCE [LARGE SCALE GENOMIC DNA]</scope>
    <source>
        <strain evidence="3">ATCC 43914 / DSM 3382 / HRM2</strain>
    </source>
</reference>
<protein>
    <submittedName>
        <fullName evidence="2">CRISPR-associated protein Cas5</fullName>
    </submittedName>
</protein>
<dbReference type="GO" id="GO:0051607">
    <property type="term" value="P:defense response to virus"/>
    <property type="evidence" value="ECO:0007669"/>
    <property type="project" value="UniProtKB-KW"/>
</dbReference>
<evidence type="ECO:0000313" key="2">
    <source>
        <dbReference type="EMBL" id="ACN13665.1"/>
    </source>
</evidence>
<dbReference type="EMBL" id="CP001087">
    <property type="protein sequence ID" value="ACN13665.1"/>
    <property type="molecule type" value="Genomic_DNA"/>
</dbReference>
<organism evidence="2 3">
    <name type="scientific">Desulforapulum autotrophicum (strain ATCC 43914 / DSM 3382 / VKM B-1955 / HRM2)</name>
    <name type="common">Desulfobacterium autotrophicum</name>
    <dbReference type="NCBI Taxonomy" id="177437"/>
    <lineage>
        <taxon>Bacteria</taxon>
        <taxon>Pseudomonadati</taxon>
        <taxon>Thermodesulfobacteriota</taxon>
        <taxon>Desulfobacteria</taxon>
        <taxon>Desulfobacterales</taxon>
        <taxon>Desulfobacteraceae</taxon>
        <taxon>Desulforapulum</taxon>
    </lineage>
</organism>
<evidence type="ECO:0000256" key="1">
    <source>
        <dbReference type="ARBA" id="ARBA00023118"/>
    </source>
</evidence>
<proteinExistence type="predicted"/>
<keyword evidence="1" id="KW-0051">Antiviral defense</keyword>
<keyword evidence="3" id="KW-1185">Reference proteome</keyword>
<dbReference type="InterPro" id="IPR013422">
    <property type="entry name" value="CRISPR-assoc_prot_Cas5_N"/>
</dbReference>
<dbReference type="eggNOG" id="ENOG5033ZRN">
    <property type="taxonomic scope" value="Bacteria"/>
</dbReference>
<dbReference type="NCBIfam" id="TIGR02593">
    <property type="entry name" value="CRISPR_cas5"/>
    <property type="match status" value="1"/>
</dbReference>
<dbReference type="STRING" id="177437.HRM2_05510"/>
<evidence type="ECO:0000313" key="3">
    <source>
        <dbReference type="Proteomes" id="UP000000442"/>
    </source>
</evidence>
<sequence length="280" mass="32543">MFRDPLTITQNMTFPIPPKTTVGGMLAAILGIDYNDYLNDPEFFNFRYSLVLEKPVRKKSFVQNYVANYTKGSEKKFNAIKKYLESGKKQKDLLFEKEQLEEESDLTKKEEKLLGSIGGKIESESMTLEKASASCSKVFNESFTSPKPIFRELLVAPEYLVFIHDFKYEKEILHSLENHFSEFSLYMGNSEFSANYTYVDCEWSLEESERLDSFTLNPSKIVFEEGKKYTNVYMATKAVGQREYRDYKNFILCDKQITLSGKTQVHAIVTKVRSYYCEFV</sequence>